<sequence length="168" mass="18831">MRYLRLTIAIAALLGWGVVGHASERLPEPTGPVLLTVTGAIEQTNAPGEARFDKAMLDDLGSASIETHTVLSEDMQRYEGVPLEAVLRRVSAKGKVMRAAAANAYEVDIPFDDLQYEPLIAMQANGRPLTLRDKGPLWVVYPRDAHKVLQDQRYDSRWIWQLIRLHVE</sequence>
<dbReference type="SUPFAM" id="SSF56524">
    <property type="entry name" value="Oxidoreductase molybdopterin-binding domain"/>
    <property type="match status" value="1"/>
</dbReference>
<evidence type="ECO:0000313" key="2">
    <source>
        <dbReference type="EMBL" id="RDI59820.1"/>
    </source>
</evidence>
<gene>
    <name evidence="2" type="ORF">DES45_10375</name>
</gene>
<evidence type="ECO:0000259" key="1">
    <source>
        <dbReference type="Pfam" id="PF00174"/>
    </source>
</evidence>
<dbReference type="InterPro" id="IPR000572">
    <property type="entry name" value="OxRdtase_Mopterin-bd_dom"/>
</dbReference>
<dbReference type="Gene3D" id="3.90.420.10">
    <property type="entry name" value="Oxidoreductase, molybdopterin-binding domain"/>
    <property type="match status" value="1"/>
</dbReference>
<feature type="domain" description="Oxidoreductase molybdopterin-binding" evidence="1">
    <location>
        <begin position="76"/>
        <end position="142"/>
    </location>
</feature>
<accession>A0A370HNA8</accession>
<keyword evidence="3" id="KW-1185">Reference proteome</keyword>
<dbReference type="OrthoDB" id="9798763at2"/>
<dbReference type="RefSeq" id="WP_114769549.1">
    <property type="nucleotide sequence ID" value="NZ_QQBB01000003.1"/>
</dbReference>
<dbReference type="AlphaFoldDB" id="A0A370HNA8"/>
<evidence type="ECO:0000313" key="3">
    <source>
        <dbReference type="Proteomes" id="UP000254925"/>
    </source>
</evidence>
<organism evidence="2 3">
    <name type="scientific">Microvirga subterranea</name>
    <dbReference type="NCBI Taxonomy" id="186651"/>
    <lineage>
        <taxon>Bacteria</taxon>
        <taxon>Pseudomonadati</taxon>
        <taxon>Pseudomonadota</taxon>
        <taxon>Alphaproteobacteria</taxon>
        <taxon>Hyphomicrobiales</taxon>
        <taxon>Methylobacteriaceae</taxon>
        <taxon>Microvirga</taxon>
    </lineage>
</organism>
<proteinExistence type="predicted"/>
<dbReference type="Proteomes" id="UP000254925">
    <property type="component" value="Unassembled WGS sequence"/>
</dbReference>
<reference evidence="2 3" key="1">
    <citation type="submission" date="2018-07" db="EMBL/GenBank/DDBJ databases">
        <title>Genomic Encyclopedia of Type Strains, Phase IV (KMG-IV): sequencing the most valuable type-strain genomes for metagenomic binning, comparative biology and taxonomic classification.</title>
        <authorList>
            <person name="Goeker M."/>
        </authorList>
    </citation>
    <scope>NUCLEOTIDE SEQUENCE [LARGE SCALE GENOMIC DNA]</scope>
    <source>
        <strain evidence="2 3">DSM 14364</strain>
    </source>
</reference>
<dbReference type="Pfam" id="PF00174">
    <property type="entry name" value="Oxidored_molyb"/>
    <property type="match status" value="1"/>
</dbReference>
<comment type="caution">
    <text evidence="2">The sequence shown here is derived from an EMBL/GenBank/DDBJ whole genome shotgun (WGS) entry which is preliminary data.</text>
</comment>
<dbReference type="EMBL" id="QQBB01000003">
    <property type="protein sequence ID" value="RDI59820.1"/>
    <property type="molecule type" value="Genomic_DNA"/>
</dbReference>
<name>A0A370HNA8_9HYPH</name>
<dbReference type="InterPro" id="IPR036374">
    <property type="entry name" value="OxRdtase_Mopterin-bd_sf"/>
</dbReference>
<protein>
    <recommendedName>
        <fullName evidence="1">Oxidoreductase molybdopterin-binding domain-containing protein</fullName>
    </recommendedName>
</protein>